<keyword evidence="6" id="KW-0456">Lyase</keyword>
<evidence type="ECO:0000256" key="1">
    <source>
        <dbReference type="ARBA" id="ARBA00001933"/>
    </source>
</evidence>
<evidence type="ECO:0000313" key="7">
    <source>
        <dbReference type="Proteomes" id="UP000676079"/>
    </source>
</evidence>
<dbReference type="Proteomes" id="UP000676079">
    <property type="component" value="Chromosome"/>
</dbReference>
<keyword evidence="7" id="KW-1185">Reference proteome</keyword>
<dbReference type="Gene3D" id="3.90.1150.10">
    <property type="entry name" value="Aspartate Aminotransferase, domain 1"/>
    <property type="match status" value="1"/>
</dbReference>
<dbReference type="EC" id="2.6.1.-" evidence="3"/>
<gene>
    <name evidence="6" type="ORF">KGD84_13875</name>
</gene>
<dbReference type="GO" id="GO:0048472">
    <property type="term" value="F:threonine-phosphate decarboxylase activity"/>
    <property type="evidence" value="ECO:0007669"/>
    <property type="project" value="UniProtKB-EC"/>
</dbReference>
<dbReference type="SUPFAM" id="SSF53383">
    <property type="entry name" value="PLP-dependent transferases"/>
    <property type="match status" value="1"/>
</dbReference>
<dbReference type="InterPro" id="IPR015422">
    <property type="entry name" value="PyrdxlP-dep_Trfase_small"/>
</dbReference>
<dbReference type="Gene3D" id="3.40.640.10">
    <property type="entry name" value="Type I PLP-dependent aspartate aminotransferase-like (Major domain)"/>
    <property type="match status" value="1"/>
</dbReference>
<protein>
    <recommendedName>
        <fullName evidence="3">Aminotransferase</fullName>
        <ecNumber evidence="3">2.6.1.-</ecNumber>
    </recommendedName>
</protein>
<dbReference type="InterPro" id="IPR004838">
    <property type="entry name" value="NHTrfase_class1_PyrdxlP-BS"/>
</dbReference>
<dbReference type="InterPro" id="IPR004839">
    <property type="entry name" value="Aminotransferase_I/II_large"/>
</dbReference>
<reference evidence="6 7" key="1">
    <citation type="submission" date="2021-05" db="EMBL/GenBank/DDBJ databases">
        <title>Direct Submission.</title>
        <authorList>
            <person name="Li K."/>
            <person name="Gao J."/>
        </authorList>
    </citation>
    <scope>NUCLEOTIDE SEQUENCE [LARGE SCALE GENOMIC DNA]</scope>
    <source>
        <strain evidence="6 7">Mg02</strain>
    </source>
</reference>
<keyword evidence="3" id="KW-0032">Aminotransferase</keyword>
<proteinExistence type="inferred from homology"/>
<comment type="cofactor">
    <cofactor evidence="1 3">
        <name>pyridoxal 5'-phosphate</name>
        <dbReference type="ChEBI" id="CHEBI:597326"/>
    </cofactor>
</comment>
<evidence type="ECO:0000256" key="4">
    <source>
        <dbReference type="SAM" id="MobiDB-lite"/>
    </source>
</evidence>
<feature type="region of interest" description="Disordered" evidence="4">
    <location>
        <begin position="1"/>
        <end position="31"/>
    </location>
</feature>
<feature type="compositionally biased region" description="Low complexity" evidence="4">
    <location>
        <begin position="1"/>
        <end position="22"/>
    </location>
</feature>
<organism evidence="6 7">
    <name type="scientific">Nocardiopsis changdeensis</name>
    <dbReference type="NCBI Taxonomy" id="2831969"/>
    <lineage>
        <taxon>Bacteria</taxon>
        <taxon>Bacillati</taxon>
        <taxon>Actinomycetota</taxon>
        <taxon>Actinomycetes</taxon>
        <taxon>Streptosporangiales</taxon>
        <taxon>Nocardiopsidaceae</taxon>
        <taxon>Nocardiopsis</taxon>
    </lineage>
</organism>
<comment type="similarity">
    <text evidence="3">Belongs to the class-I pyridoxal-phosphate-dependent aminotransferase family.</text>
</comment>
<dbReference type="InterPro" id="IPR015421">
    <property type="entry name" value="PyrdxlP-dep_Trfase_major"/>
</dbReference>
<dbReference type="PROSITE" id="PS00105">
    <property type="entry name" value="AA_TRANSFER_CLASS_1"/>
    <property type="match status" value="1"/>
</dbReference>
<dbReference type="Pfam" id="PF00155">
    <property type="entry name" value="Aminotran_1_2"/>
    <property type="match status" value="1"/>
</dbReference>
<evidence type="ECO:0000313" key="6">
    <source>
        <dbReference type="EMBL" id="QUX25947.1"/>
    </source>
</evidence>
<keyword evidence="3" id="KW-0808">Transferase</keyword>
<evidence type="ECO:0000259" key="5">
    <source>
        <dbReference type="Pfam" id="PF00155"/>
    </source>
</evidence>
<dbReference type="CDD" id="cd00609">
    <property type="entry name" value="AAT_like"/>
    <property type="match status" value="1"/>
</dbReference>
<evidence type="ECO:0000256" key="2">
    <source>
        <dbReference type="ARBA" id="ARBA00022898"/>
    </source>
</evidence>
<accession>A0ABX8BVD9</accession>
<evidence type="ECO:0000256" key="3">
    <source>
        <dbReference type="RuleBase" id="RU000481"/>
    </source>
</evidence>
<name>A0ABX8BVD9_9ACTN</name>
<dbReference type="PANTHER" id="PTHR42885">
    <property type="entry name" value="HISTIDINOL-PHOSPHATE AMINOTRANSFERASE-RELATED"/>
    <property type="match status" value="1"/>
</dbReference>
<sequence length="367" mass="38171">MAAAGTGATGAATGPSGGALPADPLRHHGDAETGDGLLDLAVNVYAGPRPAWLDRALHASLDDAAAYPDPRSARAAIAHHHGRGPDAVLPTAGAAEAFTLLARLRPWRRPVVVHPQFTEPHAALEQAGHRVTPVLCTAGDGFALRPEAVPEDADLVVVGNPTNPTGVLHPARVLRALRRPGRLLAVDEAFMDAVPGEPESLAGEELEGVVVLRSLTKHWSIPGIRAGYVVGDPTVVRELARGQTPWSVSAPAVAAMVACTADPRAAAEATERARTLDGWRATLEAGLRRAGLESVPSRAPFVLVRVGEGGHARLRAGGVAVRRADTFPGLDASWVRVAVRPPEATARFLAALEAVAERSASVLPVRA</sequence>
<feature type="domain" description="Aminotransferase class I/classII large" evidence="5">
    <location>
        <begin position="37"/>
        <end position="351"/>
    </location>
</feature>
<dbReference type="PANTHER" id="PTHR42885:SF1">
    <property type="entry name" value="THREONINE-PHOSPHATE DECARBOXYLASE"/>
    <property type="match status" value="1"/>
</dbReference>
<dbReference type="EMBL" id="CP074133">
    <property type="protein sequence ID" value="QUX25947.1"/>
    <property type="molecule type" value="Genomic_DNA"/>
</dbReference>
<dbReference type="NCBIfam" id="NF005915">
    <property type="entry name" value="PRK07908.1"/>
    <property type="match status" value="1"/>
</dbReference>
<keyword evidence="2" id="KW-0663">Pyridoxal phosphate</keyword>
<dbReference type="InterPro" id="IPR015424">
    <property type="entry name" value="PyrdxlP-dep_Trfase"/>
</dbReference>